<evidence type="ECO:0000313" key="1">
    <source>
        <dbReference type="EMBL" id="BBF86016.1"/>
    </source>
</evidence>
<dbReference type="KEGG" id="amah:DLM_2406"/>
<evidence type="ECO:0000313" key="2">
    <source>
        <dbReference type="Proteomes" id="UP000198290"/>
    </source>
</evidence>
<dbReference type="EMBL" id="AP018823">
    <property type="protein sequence ID" value="BBF86016.1"/>
    <property type="molecule type" value="Genomic_DNA"/>
</dbReference>
<dbReference type="Proteomes" id="UP000198290">
    <property type="component" value="Chromosome"/>
</dbReference>
<reference evidence="2" key="3">
    <citation type="journal article" date="2017" name="Plant Physiol. Biochem.">
        <title>Differential oxidative and antioxidative response of duckweed Lemna minor toward plant growth promoting/inhibiting bacteria.</title>
        <authorList>
            <person name="Ishizawa H."/>
            <person name="Kuroda M."/>
            <person name="Morikawa M."/>
            <person name="Ike M."/>
        </authorList>
    </citation>
    <scope>NUCLEOTIDE SEQUENCE [LARGE SCALE GENOMIC DNA]</scope>
    <source>
        <strain evidence="2">H3</strain>
    </source>
</reference>
<sequence length="70" mass="7809">MNRYRLVEGSNRAVRQANVRHVNSKQGVISLRRVKKKSGLSRSFFAWYNPQGSASVRMSGCGSSPVFHLG</sequence>
<proteinExistence type="predicted"/>
<reference evidence="1 2" key="2">
    <citation type="journal article" date="2017" name="Genome Announc.">
        <title>Draft genome sequence of Aquitalea magnusonii strain H3, a plant growth-promoting bacterium of duckweed Lemna minor.</title>
        <authorList>
            <person name="Ishizawa H."/>
            <person name="Kuroda M."/>
            <person name="Ike M."/>
        </authorList>
    </citation>
    <scope>NUCLEOTIDE SEQUENCE [LARGE SCALE GENOMIC DNA]</scope>
    <source>
        <strain evidence="1 2">H3</strain>
    </source>
</reference>
<reference evidence="2" key="1">
    <citation type="journal article" date="2017" name="Biotechnol. Biofuels">
        <title>Evaluation of environmental bacterial communities as a factor affecting the growth of duckweed Lemna minor.</title>
        <authorList>
            <person name="Ishizawa H."/>
            <person name="Kuroda M."/>
            <person name="Morikawa M."/>
            <person name="Ike M."/>
        </authorList>
    </citation>
    <scope>NUCLEOTIDE SEQUENCE [LARGE SCALE GENOMIC DNA]</scope>
    <source>
        <strain evidence="2">H3</strain>
    </source>
</reference>
<accession>A0A3G9GL27</accession>
<keyword evidence="2" id="KW-1185">Reference proteome</keyword>
<organism evidence="1 2">
    <name type="scientific">Aquitalea magnusonii</name>
    <dbReference type="NCBI Taxonomy" id="332411"/>
    <lineage>
        <taxon>Bacteria</taxon>
        <taxon>Pseudomonadati</taxon>
        <taxon>Pseudomonadota</taxon>
        <taxon>Betaproteobacteria</taxon>
        <taxon>Neisseriales</taxon>
        <taxon>Chromobacteriaceae</taxon>
        <taxon>Aquitalea</taxon>
    </lineage>
</organism>
<dbReference type="AlphaFoldDB" id="A0A3G9GL27"/>
<gene>
    <name evidence="1" type="ORF">DLM_2406</name>
</gene>
<protein>
    <submittedName>
        <fullName evidence="1">Uncharacterized protein</fullName>
    </submittedName>
</protein>
<name>A0A3G9GL27_9NEIS</name>